<dbReference type="PANTHER" id="PTHR42535:SF2">
    <property type="entry name" value="CHROMOSOME UNDETERMINED SCAFFOLD_146, WHOLE GENOME SHOTGUN SEQUENCE"/>
    <property type="match status" value="1"/>
</dbReference>
<gene>
    <name evidence="5" type="ORF">METZ01_LOCUS137156</name>
</gene>
<feature type="domain" description="LamG-like jellyroll fold" evidence="4">
    <location>
        <begin position="172"/>
        <end position="304"/>
    </location>
</feature>
<sequence>WSETFTFQAGATIDVGGVYVIASSNADTAITELADEIHAYGDPWYITAFNGDDVRALAQISGTDTTIIDIIGTLEGGDPGAGWDVAGVPEATRDHTLIRKSSVESGNPNWFLSAGTDADNSEWFVLDQDNWDGLGFHPSDPIIEVNHSLSFDGVDDYVDIGSSDNYGFENTDEITVTAWFKAVDVPNLYPHIIGAGDDGRTLQLWWSTFNKIEFRVVVGGNISWITTGSTLELGEWYHVAASFSSSTGRRIYINGVLEANDYPAGEIEPINSNIYIGNNPFLFPREFSGPIDEVSLWNKALTQEQIYQSMANEIDHFDSNLVGYWKFNEGSGDVVTDHSDNGNNGAINGGATWTEDVPVPPVLGCTDPYSGDYNSDATIDDGTCSDYPYNGDYVLSLNGQDGLNNYVEVQSSNDFIHNGSFTIQTRLKATPDQSYYDTIISAYYGFGYVLYLYDGVLYFQLANSNLNDIILSVSGNTDFRDNQWHDVMVVVDQGNVTMYVSDGSSGFTVDATATYNGEIGGNGSSVFNQSPNIFFGHSPQSSQENFSGLIDHIAIWDRSFSSDEIEDYYNIDGNEDDLAGYWNFKEGNPDIAYDRSGNLNHGTINGDILALFGCMDPYAGNYNPDATVDNGDCSGYPENGNNSLFFNNNSVSIDHNIGDYSSSVTIMAWIKKDGSESYSNIVSGSCGGLLFTEHDNRLLFGSQCGNPIAHDTYSSTVITDNVWHHVAATYDADAGTNNLKVYVDGVLENESTKSASFNIDNLKIGSSPSGDGEYFNGNIDMLRIWDIALSEEQIQENMYNQFPNEDANLLADWRFNDGEGDILFDHSGNSNHGEINGPTWDGEGYQTPTTAVTFSVNMRDYVEEIGDSLDSYGGMYIAGGNIGAENPEDSLFMGHQMYDDDGNN</sequence>
<name>A0A381Z5Z8_9ZZZZ</name>
<organism evidence="5">
    <name type="scientific">marine metagenome</name>
    <dbReference type="NCBI Taxonomy" id="408172"/>
    <lineage>
        <taxon>unclassified sequences</taxon>
        <taxon>metagenomes</taxon>
        <taxon>ecological metagenomes</taxon>
    </lineage>
</organism>
<dbReference type="Gene3D" id="2.60.120.200">
    <property type="match status" value="3"/>
</dbReference>
<keyword evidence="2" id="KW-1015">Disulfide bond</keyword>
<dbReference type="PANTHER" id="PTHR42535">
    <property type="entry name" value="OOKINETE PROTEIN, PUTATIVE-RELATED"/>
    <property type="match status" value="1"/>
</dbReference>
<evidence type="ECO:0000256" key="2">
    <source>
        <dbReference type="ARBA" id="ARBA00023157"/>
    </source>
</evidence>
<dbReference type="EMBL" id="UINC01019964">
    <property type="protein sequence ID" value="SVA84302.1"/>
    <property type="molecule type" value="Genomic_DNA"/>
</dbReference>
<evidence type="ECO:0000259" key="4">
    <source>
        <dbReference type="SMART" id="SM00560"/>
    </source>
</evidence>
<keyword evidence="1" id="KW-0732">Signal</keyword>
<protein>
    <recommendedName>
        <fullName evidence="4">LamG-like jellyroll fold domain-containing protein</fullName>
    </recommendedName>
</protein>
<evidence type="ECO:0000256" key="3">
    <source>
        <dbReference type="SAM" id="MobiDB-lite"/>
    </source>
</evidence>
<dbReference type="InterPro" id="IPR013320">
    <property type="entry name" value="ConA-like_dom_sf"/>
</dbReference>
<dbReference type="AlphaFoldDB" id="A0A381Z5Z8"/>
<feature type="domain" description="LamG-like jellyroll fold" evidence="4">
    <location>
        <begin position="662"/>
        <end position="792"/>
    </location>
</feature>
<accession>A0A381Z5Z8</accession>
<dbReference type="SUPFAM" id="SSF49899">
    <property type="entry name" value="Concanavalin A-like lectins/glucanases"/>
    <property type="match status" value="3"/>
</dbReference>
<proteinExistence type="predicted"/>
<feature type="non-terminal residue" evidence="5">
    <location>
        <position position="904"/>
    </location>
</feature>
<evidence type="ECO:0000313" key="5">
    <source>
        <dbReference type="EMBL" id="SVA84302.1"/>
    </source>
</evidence>
<dbReference type="InterPro" id="IPR006558">
    <property type="entry name" value="LamG-like"/>
</dbReference>
<feature type="domain" description="LamG-like jellyroll fold" evidence="4">
    <location>
        <begin position="419"/>
        <end position="563"/>
    </location>
</feature>
<dbReference type="SMART" id="SM00560">
    <property type="entry name" value="LamGL"/>
    <property type="match status" value="3"/>
</dbReference>
<feature type="region of interest" description="Disordered" evidence="3">
    <location>
        <begin position="826"/>
        <end position="846"/>
    </location>
</feature>
<feature type="non-terminal residue" evidence="5">
    <location>
        <position position="1"/>
    </location>
</feature>
<reference evidence="5" key="1">
    <citation type="submission" date="2018-05" db="EMBL/GenBank/DDBJ databases">
        <authorList>
            <person name="Lanie J.A."/>
            <person name="Ng W.-L."/>
            <person name="Kazmierczak K.M."/>
            <person name="Andrzejewski T.M."/>
            <person name="Davidsen T.M."/>
            <person name="Wayne K.J."/>
            <person name="Tettelin H."/>
            <person name="Glass J.I."/>
            <person name="Rusch D."/>
            <person name="Podicherti R."/>
            <person name="Tsui H.-C.T."/>
            <person name="Winkler M.E."/>
        </authorList>
    </citation>
    <scope>NUCLEOTIDE SEQUENCE</scope>
</reference>
<evidence type="ECO:0000256" key="1">
    <source>
        <dbReference type="ARBA" id="ARBA00022729"/>
    </source>
</evidence>
<dbReference type="Pfam" id="PF13385">
    <property type="entry name" value="Laminin_G_3"/>
    <property type="match status" value="3"/>
</dbReference>